<dbReference type="CDD" id="cd08509">
    <property type="entry name" value="PBP2_TmCBP_oligosaccharides_like"/>
    <property type="match status" value="1"/>
</dbReference>
<feature type="region of interest" description="Disordered" evidence="1">
    <location>
        <begin position="34"/>
        <end position="54"/>
    </location>
</feature>
<name>A0A3M0G633_9ACTN</name>
<sequence>MKLTLVPVGWKSKKISVFAAAVAASALLMSGCSGGNDPATDPSSTAGSTQSGGTVQGTAALTIAKPDGAITTQSNNPYLGDSSASTYSYRMVIFEPLALVNPTGALETTPWLAESVEWSDDFTSLTVVPRSGVTWSDGEPFTGDDIVYTFGQYLDGRLTDTSGLNYTGADVDGDKITLNFKDSMFVRQAAVLHTPIVPKHIWEKIEDPGTDPLTGEGQVVGTGPYVLSNWSTESVTLTARDDWWGGALAVPTLNYISYGDNAALTTALVSGDADWAQAFLPQIEASFLAADAEHNKYFVAPTSGAATLFMNLQQPPFNDKAFREAMAYTIDRQAYVDIAREGASEAIWNKTGLSELLASEILPEFASEKYSVDKDKARQILTDAGYSWNGDDELVNPGGDVVSFKLSVPAGWSDWNTEQQLISEEVNDILGVEVKIDQPDWGGWDEARTKGTFDAIIHWLEATNNAYGLYTSTMDTRWIGEDGNAGFNFGRYDNPKVTEALNAYASSSTEEERTTALGVMQTAFVEDIPAIPLGAHPLLGEYNTRNYVGWPDADNPYASGDPTQPTIVQILQKLKPAN</sequence>
<dbReference type="InterPro" id="IPR000914">
    <property type="entry name" value="SBP_5_dom"/>
</dbReference>
<protein>
    <submittedName>
        <fullName evidence="4">ABC transporter substrate-binding protein</fullName>
    </submittedName>
</protein>
<dbReference type="PROSITE" id="PS51257">
    <property type="entry name" value="PROKAR_LIPOPROTEIN"/>
    <property type="match status" value="1"/>
</dbReference>
<feature type="compositionally biased region" description="Low complexity" evidence="1">
    <location>
        <begin position="43"/>
        <end position="54"/>
    </location>
</feature>
<dbReference type="OrthoDB" id="9764591at2"/>
<evidence type="ECO:0000256" key="1">
    <source>
        <dbReference type="SAM" id="MobiDB-lite"/>
    </source>
</evidence>
<dbReference type="Gene3D" id="3.40.190.10">
    <property type="entry name" value="Periplasmic binding protein-like II"/>
    <property type="match status" value="1"/>
</dbReference>
<reference evidence="4 5" key="1">
    <citation type="submission" date="2018-10" db="EMBL/GenBank/DDBJ databases">
        <title>Tessaracoccus antarcticuss sp. nov., isolated from sediment.</title>
        <authorList>
            <person name="Zhou L.Y."/>
            <person name="Du Z.J."/>
        </authorList>
    </citation>
    <scope>NUCLEOTIDE SEQUENCE [LARGE SCALE GENOMIC DNA]</scope>
    <source>
        <strain evidence="4 5">JDX10</strain>
    </source>
</reference>
<accession>A0A3M0G633</accession>
<dbReference type="InterPro" id="IPR039424">
    <property type="entry name" value="SBP_5"/>
</dbReference>
<evidence type="ECO:0000313" key="5">
    <source>
        <dbReference type="Proteomes" id="UP000275256"/>
    </source>
</evidence>
<evidence type="ECO:0000259" key="3">
    <source>
        <dbReference type="Pfam" id="PF00496"/>
    </source>
</evidence>
<dbReference type="EMBL" id="REFW01000007">
    <property type="protein sequence ID" value="RMB57253.1"/>
    <property type="molecule type" value="Genomic_DNA"/>
</dbReference>
<evidence type="ECO:0000256" key="2">
    <source>
        <dbReference type="SAM" id="SignalP"/>
    </source>
</evidence>
<dbReference type="RefSeq" id="WP_121902753.1">
    <property type="nucleotide sequence ID" value="NZ_REFW01000007.1"/>
</dbReference>
<dbReference type="PANTHER" id="PTHR30290">
    <property type="entry name" value="PERIPLASMIC BINDING COMPONENT OF ABC TRANSPORTER"/>
    <property type="match status" value="1"/>
</dbReference>
<organism evidence="4 5">
    <name type="scientific">Tessaracoccus antarcticus</name>
    <dbReference type="NCBI Taxonomy" id="2479848"/>
    <lineage>
        <taxon>Bacteria</taxon>
        <taxon>Bacillati</taxon>
        <taxon>Actinomycetota</taxon>
        <taxon>Actinomycetes</taxon>
        <taxon>Propionibacteriales</taxon>
        <taxon>Propionibacteriaceae</taxon>
        <taxon>Tessaracoccus</taxon>
    </lineage>
</organism>
<dbReference type="GO" id="GO:0015833">
    <property type="term" value="P:peptide transport"/>
    <property type="evidence" value="ECO:0007669"/>
    <property type="project" value="TreeGrafter"/>
</dbReference>
<dbReference type="AlphaFoldDB" id="A0A3M0G633"/>
<dbReference type="GO" id="GO:1904680">
    <property type="term" value="F:peptide transmembrane transporter activity"/>
    <property type="evidence" value="ECO:0007669"/>
    <property type="project" value="TreeGrafter"/>
</dbReference>
<dbReference type="Gene3D" id="3.90.76.10">
    <property type="entry name" value="Dipeptide-binding Protein, Domain 1"/>
    <property type="match status" value="1"/>
</dbReference>
<comment type="caution">
    <text evidence="4">The sequence shown here is derived from an EMBL/GenBank/DDBJ whole genome shotgun (WGS) entry which is preliminary data.</text>
</comment>
<feature type="domain" description="Solute-binding protein family 5" evidence="3">
    <location>
        <begin position="108"/>
        <end position="465"/>
    </location>
</feature>
<dbReference type="Gene3D" id="3.10.105.10">
    <property type="entry name" value="Dipeptide-binding Protein, Domain 3"/>
    <property type="match status" value="1"/>
</dbReference>
<dbReference type="Pfam" id="PF00496">
    <property type="entry name" value="SBP_bac_5"/>
    <property type="match status" value="1"/>
</dbReference>
<dbReference type="Proteomes" id="UP000275256">
    <property type="component" value="Unassembled WGS sequence"/>
</dbReference>
<evidence type="ECO:0000313" key="4">
    <source>
        <dbReference type="EMBL" id="RMB57253.1"/>
    </source>
</evidence>
<feature type="signal peptide" evidence="2">
    <location>
        <begin position="1"/>
        <end position="35"/>
    </location>
</feature>
<dbReference type="PANTHER" id="PTHR30290:SF82">
    <property type="entry name" value="ABC-TYPE DIPEPTIDE_OLIGOPEPTIDE TRANSPORT SYSTEM, PERIPLASMIC COMPONENT"/>
    <property type="match status" value="1"/>
</dbReference>
<keyword evidence="5" id="KW-1185">Reference proteome</keyword>
<keyword evidence="2" id="KW-0732">Signal</keyword>
<proteinExistence type="predicted"/>
<dbReference type="SUPFAM" id="SSF53850">
    <property type="entry name" value="Periplasmic binding protein-like II"/>
    <property type="match status" value="1"/>
</dbReference>
<feature type="chain" id="PRO_5018109357" evidence="2">
    <location>
        <begin position="36"/>
        <end position="578"/>
    </location>
</feature>
<gene>
    <name evidence="4" type="ORF">EAX62_16065</name>
</gene>